<dbReference type="RefSeq" id="WP_141277326.1">
    <property type="nucleotide sequence ID" value="NZ_BAAARZ010000067.1"/>
</dbReference>
<comment type="caution">
    <text evidence="1">The sequence shown here is derived from an EMBL/GenBank/DDBJ whole genome shotgun (WGS) entry which is preliminary data.</text>
</comment>
<proteinExistence type="predicted"/>
<reference evidence="1 2" key="1">
    <citation type="submission" date="2019-06" db="EMBL/GenBank/DDBJ databases">
        <title>Whole genome shotgun sequence of Pseudonocardia hydrocarbonoxydans NBRC 14498.</title>
        <authorList>
            <person name="Hosoyama A."/>
            <person name="Uohara A."/>
            <person name="Ohji S."/>
            <person name="Ichikawa N."/>
        </authorList>
    </citation>
    <scope>NUCLEOTIDE SEQUENCE [LARGE SCALE GENOMIC DNA]</scope>
    <source>
        <strain evidence="1 2">NBRC 14498</strain>
    </source>
</reference>
<gene>
    <name evidence="1" type="ORF">PHY01_09930</name>
</gene>
<name>A0A4Y3WL14_9PSEU</name>
<protein>
    <submittedName>
        <fullName evidence="1">Uncharacterized protein</fullName>
    </submittedName>
</protein>
<accession>A0A4Y3WL14</accession>
<dbReference type="Proteomes" id="UP000320338">
    <property type="component" value="Unassembled WGS sequence"/>
</dbReference>
<keyword evidence="2" id="KW-1185">Reference proteome</keyword>
<dbReference type="EMBL" id="BJNG01000008">
    <property type="protein sequence ID" value="GEC18710.1"/>
    <property type="molecule type" value="Genomic_DNA"/>
</dbReference>
<organism evidence="1 2">
    <name type="scientific">Pseudonocardia hydrocarbonoxydans</name>
    <dbReference type="NCBI Taxonomy" id="76726"/>
    <lineage>
        <taxon>Bacteria</taxon>
        <taxon>Bacillati</taxon>
        <taxon>Actinomycetota</taxon>
        <taxon>Actinomycetes</taxon>
        <taxon>Pseudonocardiales</taxon>
        <taxon>Pseudonocardiaceae</taxon>
        <taxon>Pseudonocardia</taxon>
    </lineage>
</organism>
<sequence>MKICIDGASSADVEAARGELAELVAGWGHTLTTEPPAEPVPTGLPGRDERVIDPVSLTALIVSLPSATLAVADLVDRIRKRRRAEELIDRARRLAAQRVSVVVLAQGAPVVISGLGPDQLLELLAEGDAAGGV</sequence>
<evidence type="ECO:0000313" key="1">
    <source>
        <dbReference type="EMBL" id="GEC18710.1"/>
    </source>
</evidence>
<evidence type="ECO:0000313" key="2">
    <source>
        <dbReference type="Proteomes" id="UP000320338"/>
    </source>
</evidence>
<dbReference type="AlphaFoldDB" id="A0A4Y3WL14"/>
<dbReference type="OrthoDB" id="4220620at2"/>